<gene>
    <name evidence="1" type="ORF">Scep_005065</name>
</gene>
<comment type="caution">
    <text evidence="1">The sequence shown here is derived from an EMBL/GenBank/DDBJ whole genome shotgun (WGS) entry which is preliminary data.</text>
</comment>
<dbReference type="EMBL" id="JBBNAG010000002">
    <property type="protein sequence ID" value="KAK9158491.1"/>
    <property type="molecule type" value="Genomic_DNA"/>
</dbReference>
<dbReference type="Proteomes" id="UP001419268">
    <property type="component" value="Unassembled WGS sequence"/>
</dbReference>
<keyword evidence="2" id="KW-1185">Reference proteome</keyword>
<accession>A0AAP0KTT7</accession>
<evidence type="ECO:0000313" key="1">
    <source>
        <dbReference type="EMBL" id="KAK9158491.1"/>
    </source>
</evidence>
<evidence type="ECO:0000313" key="2">
    <source>
        <dbReference type="Proteomes" id="UP001419268"/>
    </source>
</evidence>
<proteinExistence type="predicted"/>
<protein>
    <submittedName>
        <fullName evidence="1">Uncharacterized protein</fullName>
    </submittedName>
</protein>
<sequence length="49" mass="5493">MFEDTREKVTTRYQKYAGVVTVEGITDVLEVPASLFVEGIVVVQDSIFI</sequence>
<name>A0AAP0KTT7_9MAGN</name>
<dbReference type="AlphaFoldDB" id="A0AAP0KTT7"/>
<organism evidence="1 2">
    <name type="scientific">Stephania cephalantha</name>
    <dbReference type="NCBI Taxonomy" id="152367"/>
    <lineage>
        <taxon>Eukaryota</taxon>
        <taxon>Viridiplantae</taxon>
        <taxon>Streptophyta</taxon>
        <taxon>Embryophyta</taxon>
        <taxon>Tracheophyta</taxon>
        <taxon>Spermatophyta</taxon>
        <taxon>Magnoliopsida</taxon>
        <taxon>Ranunculales</taxon>
        <taxon>Menispermaceae</taxon>
        <taxon>Menispermoideae</taxon>
        <taxon>Cissampelideae</taxon>
        <taxon>Stephania</taxon>
    </lineage>
</organism>
<reference evidence="1 2" key="1">
    <citation type="submission" date="2024-01" db="EMBL/GenBank/DDBJ databases">
        <title>Genome assemblies of Stephania.</title>
        <authorList>
            <person name="Yang L."/>
        </authorList>
    </citation>
    <scope>NUCLEOTIDE SEQUENCE [LARGE SCALE GENOMIC DNA]</scope>
    <source>
        <strain evidence="1">JXDWG</strain>
        <tissue evidence="1">Leaf</tissue>
    </source>
</reference>